<dbReference type="GO" id="GO:0006355">
    <property type="term" value="P:regulation of DNA-templated transcription"/>
    <property type="evidence" value="ECO:0007669"/>
    <property type="project" value="TreeGrafter"/>
</dbReference>
<dbReference type="SUPFAM" id="SSF46934">
    <property type="entry name" value="UBA-like"/>
    <property type="match status" value="1"/>
</dbReference>
<reference evidence="3 4" key="1">
    <citation type="submission" date="2020-04" db="EMBL/GenBank/DDBJ databases">
        <authorList>
            <person name="Alioto T."/>
            <person name="Alioto T."/>
            <person name="Gomez Garrido J."/>
        </authorList>
    </citation>
    <scope>NUCLEOTIDE SEQUENCE [LARGE SCALE GENOMIC DNA]</scope>
</reference>
<dbReference type="PROSITE" id="PS51140">
    <property type="entry name" value="CUE"/>
    <property type="match status" value="1"/>
</dbReference>
<comment type="caution">
    <text evidence="3">The sequence shown here is derived from an EMBL/GenBank/DDBJ whole genome shotgun (WGS) entry which is preliminary data.</text>
</comment>
<dbReference type="SMART" id="SM00546">
    <property type="entry name" value="CUE"/>
    <property type="match status" value="1"/>
</dbReference>
<accession>A0A8S1DEF7</accession>
<dbReference type="EMBL" id="CADEPI010000219">
    <property type="protein sequence ID" value="CAB3380906.1"/>
    <property type="molecule type" value="Genomic_DNA"/>
</dbReference>
<dbReference type="OrthoDB" id="5577209at2759"/>
<sequence>MTGVVKKPQSLEKMLINVKDPDGKDCKKLAFSKDWCEERQWMHFPPLYFSDDWFEAASEFEDDMMWLLSLPHNKFWSQLVFDPGARSALISYLQKAPRSYDRELVDLAPVQKEILTRVHNLVFKIYSRLITIKESETCFISKDVHGSLIYDNYLLDVPAMLDLCLLFGTSEKRSLTKLLQSITKSQPKYSSDLQSTAQMFVKALKDLDQYFVGGVASGSSEPLKLSNICPASRGMIKHEQLQDYVVFLVDIVSSVAMLLDLLPIVISSFITALPEIEISQFYDQTLPAMHQSLLQVENEEESKSLALKINVARVNLLNIAKITLVHRCNSIISESVFSRAMEQMEEYLTVLSELLAYPKFVRDLHSFFQISCELRRLHENRPDILDESKCNYLSDSFILCIESSSQESGRKSPSPSESSSTRSFPSKEPTPALLAPKLPVKEDNILAEDILIESLISSIQEMLPELGAGFLKKCLKHYNLDKEAVVNAVLEESLPSGLKELDRTQPLLSSEIEAGSSVPVLPLRLNVFDNDEFDIMSRNHIDTSRIHQGKRKSKHKNLSQLLDDKSELVEVKDFYKKFGTVADVVYDDEYDDTYDEFKEFKIDDVNEDLERRPFVTPRVLRKKEDLVAEEEEEEEDEEDTSAHNTDSFVQDPALLREQAQQRREAKYGPPKGPRGDVVGKPKGQGQDANTQLNRRRKDASKSSRGNHNRRAGAERKLRQGLIPS</sequence>
<dbReference type="InterPro" id="IPR003892">
    <property type="entry name" value="CUE"/>
</dbReference>
<feature type="compositionally biased region" description="Basic residues" evidence="1">
    <location>
        <begin position="693"/>
        <end position="710"/>
    </location>
</feature>
<name>A0A8S1DEF7_9INSE</name>
<dbReference type="InterPro" id="IPR041800">
    <property type="entry name" value="ASCC2_CUE"/>
</dbReference>
<feature type="region of interest" description="Disordered" evidence="1">
    <location>
        <begin position="625"/>
        <end position="724"/>
    </location>
</feature>
<dbReference type="InterPro" id="IPR009060">
    <property type="entry name" value="UBA-like_sf"/>
</dbReference>
<dbReference type="PANTHER" id="PTHR21494">
    <property type="entry name" value="ACTIVATING SIGNAL COINTEGRATOR 1 COMPLEX SUBUNIT 2 ASC-1 COMPLEX SUBUNIT P100"/>
    <property type="match status" value="1"/>
</dbReference>
<dbReference type="AlphaFoldDB" id="A0A8S1DEF7"/>
<feature type="region of interest" description="Disordered" evidence="1">
    <location>
        <begin position="404"/>
        <end position="433"/>
    </location>
</feature>
<dbReference type="CDD" id="cd14364">
    <property type="entry name" value="CUE_ASCC2"/>
    <property type="match status" value="1"/>
</dbReference>
<feature type="compositionally biased region" description="Acidic residues" evidence="1">
    <location>
        <begin position="627"/>
        <end position="639"/>
    </location>
</feature>
<keyword evidence="4" id="KW-1185">Reference proteome</keyword>
<proteinExistence type="predicted"/>
<gene>
    <name evidence="3" type="ORF">CLODIP_2_CD00529</name>
</gene>
<feature type="domain" description="CUE" evidence="2">
    <location>
        <begin position="451"/>
        <end position="494"/>
    </location>
</feature>
<dbReference type="PANTHER" id="PTHR21494:SF0">
    <property type="entry name" value="ACTIVATING SIGNAL COINTEGRATOR 1 COMPLEX SUBUNIT 2"/>
    <property type="match status" value="1"/>
</dbReference>
<dbReference type="GO" id="GO:0043130">
    <property type="term" value="F:ubiquitin binding"/>
    <property type="evidence" value="ECO:0007669"/>
    <property type="project" value="InterPro"/>
</dbReference>
<feature type="compositionally biased region" description="Low complexity" evidence="1">
    <location>
        <begin position="411"/>
        <end position="429"/>
    </location>
</feature>
<evidence type="ECO:0000313" key="3">
    <source>
        <dbReference type="EMBL" id="CAB3380906.1"/>
    </source>
</evidence>
<dbReference type="Proteomes" id="UP000494165">
    <property type="component" value="Unassembled WGS sequence"/>
</dbReference>
<evidence type="ECO:0000256" key="1">
    <source>
        <dbReference type="SAM" id="MobiDB-lite"/>
    </source>
</evidence>
<dbReference type="InterPro" id="IPR052586">
    <property type="entry name" value="ASCC2"/>
</dbReference>
<organism evidence="3 4">
    <name type="scientific">Cloeon dipterum</name>
    <dbReference type="NCBI Taxonomy" id="197152"/>
    <lineage>
        <taxon>Eukaryota</taxon>
        <taxon>Metazoa</taxon>
        <taxon>Ecdysozoa</taxon>
        <taxon>Arthropoda</taxon>
        <taxon>Hexapoda</taxon>
        <taxon>Insecta</taxon>
        <taxon>Pterygota</taxon>
        <taxon>Palaeoptera</taxon>
        <taxon>Ephemeroptera</taxon>
        <taxon>Pisciforma</taxon>
        <taxon>Baetidae</taxon>
        <taxon>Cloeon</taxon>
    </lineage>
</organism>
<evidence type="ECO:0000259" key="2">
    <source>
        <dbReference type="PROSITE" id="PS51140"/>
    </source>
</evidence>
<dbReference type="Pfam" id="PF02845">
    <property type="entry name" value="CUE"/>
    <property type="match status" value="1"/>
</dbReference>
<dbReference type="Gene3D" id="1.10.8.10">
    <property type="entry name" value="DNA helicase RuvA subunit, C-terminal domain"/>
    <property type="match status" value="1"/>
</dbReference>
<protein>
    <recommendedName>
        <fullName evidence="2">CUE domain-containing protein</fullName>
    </recommendedName>
</protein>
<evidence type="ECO:0000313" key="4">
    <source>
        <dbReference type="Proteomes" id="UP000494165"/>
    </source>
</evidence>